<dbReference type="Proteomes" id="UP000239297">
    <property type="component" value="Unassembled WGS sequence"/>
</dbReference>
<keyword evidence="4" id="KW-1185">Reference proteome</keyword>
<gene>
    <name evidence="3" type="ORF">C4K88_08910</name>
</gene>
<feature type="transmembrane region" description="Helical" evidence="2">
    <location>
        <begin position="271"/>
        <end position="290"/>
    </location>
</feature>
<reference evidence="3 4" key="1">
    <citation type="journal article" date="2014" name="Int. J. Syst. Evol. Microbiol.">
        <title>Arthrobacter pityocampae sp. nov., isolated from Thaumetopoea pityocampa (Lep., Thaumetopoeidae).</title>
        <authorList>
            <person name="Ince I.A."/>
            <person name="Demirbag Z."/>
            <person name="Kati H."/>
        </authorList>
    </citation>
    <scope>NUCLEOTIDE SEQUENCE [LARGE SCALE GENOMIC DNA]</scope>
    <source>
        <strain evidence="3 4">Tp2</strain>
    </source>
</reference>
<organism evidence="3 4">
    <name type="scientific">Arthrobacter pityocampae</name>
    <dbReference type="NCBI Taxonomy" id="547334"/>
    <lineage>
        <taxon>Bacteria</taxon>
        <taxon>Bacillati</taxon>
        <taxon>Actinomycetota</taxon>
        <taxon>Actinomycetes</taxon>
        <taxon>Micrococcales</taxon>
        <taxon>Micrococcaceae</taxon>
        <taxon>Arthrobacter</taxon>
    </lineage>
</organism>
<sequence length="350" mass="36494">MSPTPVGSCPASACTPNRTGATTSSPLNWPSRASCPRRSTPPWSAPTCGSAASRPAAPRSRTASSHSPERGSTLPAERSLGLTLVLSEITVLFRRLRTWAMIGALALIPILIAVVVRVASDGSASGRGPAFLDSITQNGLFVSLTALTVAIPLFLPLTIGVVAGDTIAGEANLGTLRYLLVAPAGRLRLLLVKYAGAALFCLVATLTVVVTGAIIGALLFPVGPVTLLSGDTVGITGYFGRLLLLALYVTVSLMGLSAIGLFISTLTTIPVGAMAATAALAAVAQILGALPQLEWLHPWLFTNYWLGFGDFLRQPLVWNSFLDNALLQFGYIAVFGTLAYGRFSTKDVLS</sequence>
<evidence type="ECO:0000313" key="4">
    <source>
        <dbReference type="Proteomes" id="UP000239297"/>
    </source>
</evidence>
<evidence type="ECO:0000256" key="1">
    <source>
        <dbReference type="SAM" id="MobiDB-lite"/>
    </source>
</evidence>
<dbReference type="AlphaFoldDB" id="A0A2S5IZ59"/>
<comment type="caution">
    <text evidence="3">The sequence shown here is derived from an EMBL/GenBank/DDBJ whole genome shotgun (WGS) entry which is preliminary data.</text>
</comment>
<dbReference type="PANTHER" id="PTHR37305:SF1">
    <property type="entry name" value="MEMBRANE PROTEIN"/>
    <property type="match status" value="1"/>
</dbReference>
<evidence type="ECO:0000313" key="3">
    <source>
        <dbReference type="EMBL" id="PPB49834.1"/>
    </source>
</evidence>
<feature type="region of interest" description="Disordered" evidence="1">
    <location>
        <begin position="1"/>
        <end position="74"/>
    </location>
</feature>
<feature type="compositionally biased region" description="Polar residues" evidence="1">
    <location>
        <begin position="14"/>
        <end position="28"/>
    </location>
</feature>
<feature type="transmembrane region" description="Helical" evidence="2">
    <location>
        <begin position="140"/>
        <end position="163"/>
    </location>
</feature>
<dbReference type="PANTHER" id="PTHR37305">
    <property type="entry name" value="INTEGRAL MEMBRANE PROTEIN-RELATED"/>
    <property type="match status" value="1"/>
</dbReference>
<evidence type="ECO:0000256" key="2">
    <source>
        <dbReference type="SAM" id="Phobius"/>
    </source>
</evidence>
<proteinExistence type="predicted"/>
<feature type="transmembrane region" description="Helical" evidence="2">
    <location>
        <begin position="194"/>
        <end position="222"/>
    </location>
</feature>
<feature type="transmembrane region" description="Helical" evidence="2">
    <location>
        <begin position="325"/>
        <end position="343"/>
    </location>
</feature>
<accession>A0A2S5IZ59</accession>
<feature type="transmembrane region" description="Helical" evidence="2">
    <location>
        <begin position="99"/>
        <end position="120"/>
    </location>
</feature>
<keyword evidence="2" id="KW-0472">Membrane</keyword>
<dbReference type="Pfam" id="PF12730">
    <property type="entry name" value="ABC2_membrane_4"/>
    <property type="match status" value="1"/>
</dbReference>
<feature type="transmembrane region" description="Helical" evidence="2">
    <location>
        <begin position="242"/>
        <end position="264"/>
    </location>
</feature>
<dbReference type="EMBL" id="PRKW01000003">
    <property type="protein sequence ID" value="PPB49834.1"/>
    <property type="molecule type" value="Genomic_DNA"/>
</dbReference>
<name>A0A2S5IZ59_9MICC</name>
<keyword evidence="2" id="KW-0812">Transmembrane</keyword>
<feature type="compositionally biased region" description="Low complexity" evidence="1">
    <location>
        <begin position="50"/>
        <end position="66"/>
    </location>
</feature>
<keyword evidence="2" id="KW-1133">Transmembrane helix</keyword>
<protein>
    <submittedName>
        <fullName evidence="3">ABC transporter permease</fullName>
    </submittedName>
</protein>
<dbReference type="OrthoDB" id="3217553at2"/>